<dbReference type="GO" id="GO:0071949">
    <property type="term" value="F:FAD binding"/>
    <property type="evidence" value="ECO:0007669"/>
    <property type="project" value="InterPro"/>
</dbReference>
<dbReference type="Gene3D" id="3.30.465.10">
    <property type="match status" value="1"/>
</dbReference>
<dbReference type="Gene3D" id="3.40.462.20">
    <property type="match status" value="1"/>
</dbReference>
<dbReference type="SUPFAM" id="SSF56176">
    <property type="entry name" value="FAD-binding/transporter-associated domain-like"/>
    <property type="match status" value="1"/>
</dbReference>
<comment type="cofactor">
    <cofactor evidence="1">
        <name>FAD</name>
        <dbReference type="ChEBI" id="CHEBI:57692"/>
    </cofactor>
</comment>
<accession>A0A916R9R1</accession>
<evidence type="ECO:0000259" key="6">
    <source>
        <dbReference type="PROSITE" id="PS51387"/>
    </source>
</evidence>
<dbReference type="InterPro" id="IPR036318">
    <property type="entry name" value="FAD-bd_PCMH-like_sf"/>
</dbReference>
<dbReference type="PROSITE" id="PS51387">
    <property type="entry name" value="FAD_PCMH"/>
    <property type="match status" value="1"/>
</dbReference>
<organism evidence="7 8">
    <name type="scientific">Pelagibacterium lentulum</name>
    <dbReference type="NCBI Taxonomy" id="2029865"/>
    <lineage>
        <taxon>Bacteria</taxon>
        <taxon>Pseudomonadati</taxon>
        <taxon>Pseudomonadota</taxon>
        <taxon>Alphaproteobacteria</taxon>
        <taxon>Hyphomicrobiales</taxon>
        <taxon>Devosiaceae</taxon>
        <taxon>Pelagibacterium</taxon>
    </lineage>
</organism>
<reference evidence="7 8" key="1">
    <citation type="journal article" date="2014" name="Int. J. Syst. Evol. Microbiol.">
        <title>Complete genome sequence of Corynebacterium casei LMG S-19264T (=DSM 44701T), isolated from a smear-ripened cheese.</title>
        <authorList>
            <consortium name="US DOE Joint Genome Institute (JGI-PGF)"/>
            <person name="Walter F."/>
            <person name="Albersmeier A."/>
            <person name="Kalinowski J."/>
            <person name="Ruckert C."/>
        </authorList>
    </citation>
    <scope>NUCLEOTIDE SEQUENCE [LARGE SCALE GENOMIC DNA]</scope>
    <source>
        <strain evidence="7 8">CGMCC 1.15896</strain>
    </source>
</reference>
<gene>
    <name evidence="7" type="ORF">GCM10011499_15670</name>
</gene>
<dbReference type="Proteomes" id="UP000596977">
    <property type="component" value="Unassembled WGS sequence"/>
</dbReference>
<dbReference type="RefSeq" id="WP_127073939.1">
    <property type="nucleotide sequence ID" value="NZ_BMKB01000002.1"/>
</dbReference>
<evidence type="ECO:0000313" key="8">
    <source>
        <dbReference type="Proteomes" id="UP000596977"/>
    </source>
</evidence>
<dbReference type="InterPro" id="IPR006094">
    <property type="entry name" value="Oxid_FAD_bind_N"/>
</dbReference>
<dbReference type="Gene3D" id="3.30.43.10">
    <property type="entry name" value="Uridine Diphospho-n-acetylenolpyruvylglucosamine Reductase, domain 2"/>
    <property type="match status" value="1"/>
</dbReference>
<sequence length="462" mass="49607">MSAAMERAVHHFQERFTGDVIAPPDSGYDDARQLFNGMIDRKPALFAQCRSVADVRSALAFGQERGMDITVRGGGHGVAGRALVDGGLVIDLRHMNTVTVDPDARTATIAGGATMGNLDRATEPFGLAACGGRVSTTGVGGYLLGGGDGWMARKFGLACDNLVSAEIVTASGEVVRASETENSELFWALHGGGGNFGVATAFTVRLHDLSTVTAALLFWPHERGEEVVRTYRDFMEAAPDDVGGAVLYMTGPDEEFVPDVLKGRLCCAILLICPGEEDVGRKALAPMLSLGHLGEMVVAVPYAELQCMLDDPPGLRNYWSVEYLSSLPDAAVAAFCKAAESMIVPSATQHPVFPQGGAIARGPAEFPIPWRHAPWAVHPFGLWESPADDARGIAWARGVRQVMKPWASGDVYLNFIGGDEGADRVIAGWGEENYSRLVKVKRQFDPDNVFRHNHNIDPDWTG</sequence>
<comment type="caution">
    <text evidence="7">The sequence shown here is derived from an EMBL/GenBank/DDBJ whole genome shotgun (WGS) entry which is preliminary data.</text>
</comment>
<protein>
    <submittedName>
        <fullName evidence="7">FAD-linked oxidase</fullName>
    </submittedName>
</protein>
<evidence type="ECO:0000256" key="2">
    <source>
        <dbReference type="ARBA" id="ARBA00005466"/>
    </source>
</evidence>
<evidence type="ECO:0000256" key="5">
    <source>
        <dbReference type="ARBA" id="ARBA00023002"/>
    </source>
</evidence>
<keyword evidence="3" id="KW-0285">Flavoprotein</keyword>
<dbReference type="Pfam" id="PF01565">
    <property type="entry name" value="FAD_binding_4"/>
    <property type="match status" value="1"/>
</dbReference>
<dbReference type="InterPro" id="IPR016169">
    <property type="entry name" value="FAD-bd_PCMH_sub2"/>
</dbReference>
<comment type="similarity">
    <text evidence="2">Belongs to the oxygen-dependent FAD-linked oxidoreductase family.</text>
</comment>
<dbReference type="PANTHER" id="PTHR42973">
    <property type="entry name" value="BINDING OXIDOREDUCTASE, PUTATIVE (AFU_ORTHOLOGUE AFUA_1G17690)-RELATED"/>
    <property type="match status" value="1"/>
</dbReference>
<feature type="domain" description="FAD-binding PCMH-type" evidence="6">
    <location>
        <begin position="38"/>
        <end position="209"/>
    </location>
</feature>
<keyword evidence="8" id="KW-1185">Reference proteome</keyword>
<dbReference type="InterPro" id="IPR016167">
    <property type="entry name" value="FAD-bd_PCMH_sub1"/>
</dbReference>
<dbReference type="InterPro" id="IPR050416">
    <property type="entry name" value="FAD-linked_Oxidoreductase"/>
</dbReference>
<keyword evidence="4" id="KW-0274">FAD</keyword>
<dbReference type="OrthoDB" id="9775082at2"/>
<dbReference type="AlphaFoldDB" id="A0A916R9R1"/>
<name>A0A916R9R1_9HYPH</name>
<dbReference type="InterPro" id="IPR016166">
    <property type="entry name" value="FAD-bd_PCMH"/>
</dbReference>
<dbReference type="InterPro" id="IPR012951">
    <property type="entry name" value="BBE"/>
</dbReference>
<dbReference type="GO" id="GO:0016491">
    <property type="term" value="F:oxidoreductase activity"/>
    <property type="evidence" value="ECO:0007669"/>
    <property type="project" value="UniProtKB-KW"/>
</dbReference>
<evidence type="ECO:0000256" key="1">
    <source>
        <dbReference type="ARBA" id="ARBA00001974"/>
    </source>
</evidence>
<proteinExistence type="inferred from homology"/>
<dbReference type="PANTHER" id="PTHR42973:SF39">
    <property type="entry name" value="FAD-BINDING PCMH-TYPE DOMAIN-CONTAINING PROTEIN"/>
    <property type="match status" value="1"/>
</dbReference>
<evidence type="ECO:0000256" key="3">
    <source>
        <dbReference type="ARBA" id="ARBA00022630"/>
    </source>
</evidence>
<evidence type="ECO:0000313" key="7">
    <source>
        <dbReference type="EMBL" id="GGA46767.1"/>
    </source>
</evidence>
<keyword evidence="5" id="KW-0560">Oxidoreductase</keyword>
<dbReference type="EMBL" id="BMKB01000002">
    <property type="protein sequence ID" value="GGA46767.1"/>
    <property type="molecule type" value="Genomic_DNA"/>
</dbReference>
<dbReference type="PROSITE" id="PS00862">
    <property type="entry name" value="OX2_COVAL_FAD"/>
    <property type="match status" value="1"/>
</dbReference>
<evidence type="ECO:0000256" key="4">
    <source>
        <dbReference type="ARBA" id="ARBA00022827"/>
    </source>
</evidence>
<dbReference type="Pfam" id="PF08031">
    <property type="entry name" value="BBE"/>
    <property type="match status" value="1"/>
</dbReference>
<dbReference type="InterPro" id="IPR006093">
    <property type="entry name" value="Oxy_OxRdtase_FAD_BS"/>
</dbReference>